<dbReference type="InterPro" id="IPR017226">
    <property type="entry name" value="BHMT-like"/>
</dbReference>
<evidence type="ECO:0000256" key="4">
    <source>
        <dbReference type="ARBA" id="ARBA00022833"/>
    </source>
</evidence>
<feature type="binding site" evidence="5">
    <location>
        <position position="300"/>
    </location>
    <ligand>
        <name>Zn(2+)</name>
        <dbReference type="ChEBI" id="CHEBI:29105"/>
    </ligand>
</feature>
<sequence>MPTPPSPSHPLILDGGLATTLEAPPFSLPLQTRLWSAAALLTAPATVRAAHAAFFRHGAQVGTTASYQASAGGLAQEGYDCSLRDVVGGSVAAVRAALDDAQEAGLGQSRPGYVAGSVGPYGAFLADGSEYTGEYALSRKEFKDFHRERVRVLLEEGVDVLALETLPNGEEVAALVELLAEDEFAASGVTAWVALSVKRGAGDGDVTLCDGTPLSAVCEIVEASSHVVAVGVNCVPQDLVSLALRLLRKHTTKTLLCYPNSGEVWDAEAKVWKGDKSQGASLEERLREWWDAGARWIGGCCRVGPRDIEVVRRIVEELWEKEQSERV</sequence>
<keyword evidence="3 5" id="KW-0479">Metal-binding</keyword>
<dbReference type="EMBL" id="JBBPHU010000007">
    <property type="protein sequence ID" value="KAK7515777.1"/>
    <property type="molecule type" value="Genomic_DNA"/>
</dbReference>
<name>A0ABR1KJ87_9PEZI</name>
<dbReference type="PANTHER" id="PTHR46015:SF1">
    <property type="entry name" value="HOMOCYSTEINE S-METHYLTRANSFERASE-LIKE ISOFORM 1"/>
    <property type="match status" value="1"/>
</dbReference>
<comment type="caution">
    <text evidence="7">The sequence shown here is derived from an EMBL/GenBank/DDBJ whole genome shotgun (WGS) entry which is preliminary data.</text>
</comment>
<dbReference type="Pfam" id="PF02574">
    <property type="entry name" value="S-methyl_trans"/>
    <property type="match status" value="1"/>
</dbReference>
<gene>
    <name evidence="7" type="ORF">IWZ03DRAFT_349267</name>
</gene>
<dbReference type="Proteomes" id="UP001363622">
    <property type="component" value="Unassembled WGS sequence"/>
</dbReference>
<evidence type="ECO:0000256" key="2">
    <source>
        <dbReference type="ARBA" id="ARBA00022679"/>
    </source>
</evidence>
<evidence type="ECO:0000256" key="3">
    <source>
        <dbReference type="ARBA" id="ARBA00022723"/>
    </source>
</evidence>
<dbReference type="NCBIfam" id="NF007020">
    <property type="entry name" value="PRK09485.1"/>
    <property type="match status" value="1"/>
</dbReference>
<feature type="binding site" evidence="5">
    <location>
        <position position="234"/>
    </location>
    <ligand>
        <name>Zn(2+)</name>
        <dbReference type="ChEBI" id="CHEBI:29105"/>
    </ligand>
</feature>
<keyword evidence="1 5" id="KW-0489">Methyltransferase</keyword>
<keyword evidence="8" id="KW-1185">Reference proteome</keyword>
<feature type="binding site" evidence="5">
    <location>
        <position position="301"/>
    </location>
    <ligand>
        <name>Zn(2+)</name>
        <dbReference type="ChEBI" id="CHEBI:29105"/>
    </ligand>
</feature>
<dbReference type="PANTHER" id="PTHR46015">
    <property type="entry name" value="ZGC:172121"/>
    <property type="match status" value="1"/>
</dbReference>
<proteinExistence type="predicted"/>
<dbReference type="SUPFAM" id="SSF82282">
    <property type="entry name" value="Homocysteine S-methyltransferase"/>
    <property type="match status" value="1"/>
</dbReference>
<evidence type="ECO:0000313" key="8">
    <source>
        <dbReference type="Proteomes" id="UP001363622"/>
    </source>
</evidence>
<dbReference type="Gene3D" id="3.20.20.330">
    <property type="entry name" value="Homocysteine-binding-like domain"/>
    <property type="match status" value="1"/>
</dbReference>
<dbReference type="PROSITE" id="PS50970">
    <property type="entry name" value="HCY"/>
    <property type="match status" value="1"/>
</dbReference>
<evidence type="ECO:0000256" key="5">
    <source>
        <dbReference type="PROSITE-ProRule" id="PRU00333"/>
    </source>
</evidence>
<comment type="cofactor">
    <cofactor evidence="5">
        <name>Zn(2+)</name>
        <dbReference type="ChEBI" id="CHEBI:29105"/>
    </cofactor>
</comment>
<dbReference type="PIRSF" id="PIRSF037505">
    <property type="entry name" value="Betaine_HMT"/>
    <property type="match status" value="1"/>
</dbReference>
<dbReference type="InterPro" id="IPR051486">
    <property type="entry name" value="Hcy_S-methyltransferase"/>
</dbReference>
<feature type="domain" description="Hcy-binding" evidence="6">
    <location>
        <begin position="1"/>
        <end position="315"/>
    </location>
</feature>
<protein>
    <submittedName>
        <fullName evidence="7">Homocysteine S-methyltransferase</fullName>
    </submittedName>
</protein>
<evidence type="ECO:0000259" key="6">
    <source>
        <dbReference type="PROSITE" id="PS50970"/>
    </source>
</evidence>
<accession>A0ABR1KJ87</accession>
<keyword evidence="2 5" id="KW-0808">Transferase</keyword>
<dbReference type="InterPro" id="IPR003726">
    <property type="entry name" value="HCY_dom"/>
</dbReference>
<dbReference type="InterPro" id="IPR036589">
    <property type="entry name" value="HCY_dom_sf"/>
</dbReference>
<evidence type="ECO:0000313" key="7">
    <source>
        <dbReference type="EMBL" id="KAK7515777.1"/>
    </source>
</evidence>
<reference evidence="7 8" key="1">
    <citation type="submission" date="2024-04" db="EMBL/GenBank/DDBJ databases">
        <title>Phyllosticta paracitricarpa is synonymous to the EU quarantine fungus P. citricarpa based on phylogenomic analyses.</title>
        <authorList>
            <consortium name="Lawrence Berkeley National Laboratory"/>
            <person name="Van Ingen-Buijs V.A."/>
            <person name="Van Westerhoven A.C."/>
            <person name="Haridas S."/>
            <person name="Skiadas P."/>
            <person name="Martin F."/>
            <person name="Groenewald J.Z."/>
            <person name="Crous P.W."/>
            <person name="Seidl M.F."/>
        </authorList>
    </citation>
    <scope>NUCLEOTIDE SEQUENCE [LARGE SCALE GENOMIC DNA]</scope>
    <source>
        <strain evidence="7 8">CBS 123371</strain>
    </source>
</reference>
<keyword evidence="4 5" id="KW-0862">Zinc</keyword>
<evidence type="ECO:0000256" key="1">
    <source>
        <dbReference type="ARBA" id="ARBA00022603"/>
    </source>
</evidence>
<organism evidence="7 8">
    <name type="scientific">Phyllosticta citriasiana</name>
    <dbReference type="NCBI Taxonomy" id="595635"/>
    <lineage>
        <taxon>Eukaryota</taxon>
        <taxon>Fungi</taxon>
        <taxon>Dikarya</taxon>
        <taxon>Ascomycota</taxon>
        <taxon>Pezizomycotina</taxon>
        <taxon>Dothideomycetes</taxon>
        <taxon>Dothideomycetes incertae sedis</taxon>
        <taxon>Botryosphaeriales</taxon>
        <taxon>Phyllostictaceae</taxon>
        <taxon>Phyllosticta</taxon>
    </lineage>
</organism>